<keyword evidence="2" id="KW-1185">Reference proteome</keyword>
<accession>A0ACC0DF04</accession>
<evidence type="ECO:0000313" key="1">
    <source>
        <dbReference type="EMBL" id="KAI6091163.1"/>
    </source>
</evidence>
<evidence type="ECO:0000313" key="2">
    <source>
        <dbReference type="Proteomes" id="UP001497680"/>
    </source>
</evidence>
<dbReference type="Proteomes" id="UP001497680">
    <property type="component" value="Unassembled WGS sequence"/>
</dbReference>
<gene>
    <name evidence="1" type="ORF">F4821DRAFT_212723</name>
</gene>
<protein>
    <submittedName>
        <fullName evidence="1">Uncharacterized protein</fullName>
    </submittedName>
</protein>
<comment type="caution">
    <text evidence="1">The sequence shown here is derived from an EMBL/GenBank/DDBJ whole genome shotgun (WGS) entry which is preliminary data.</text>
</comment>
<name>A0ACC0DF04_9PEZI</name>
<reference evidence="1 2" key="1">
    <citation type="journal article" date="2022" name="New Phytol.">
        <title>Ecological generalism drives hyperdiversity of secondary metabolite gene clusters in xylarialean endophytes.</title>
        <authorList>
            <person name="Franco M.E.E."/>
            <person name="Wisecaver J.H."/>
            <person name="Arnold A.E."/>
            <person name="Ju Y.M."/>
            <person name="Slot J.C."/>
            <person name="Ahrendt S."/>
            <person name="Moore L.P."/>
            <person name="Eastman K.E."/>
            <person name="Scott K."/>
            <person name="Konkel Z."/>
            <person name="Mondo S.J."/>
            <person name="Kuo A."/>
            <person name="Hayes R.D."/>
            <person name="Haridas S."/>
            <person name="Andreopoulos B."/>
            <person name="Riley R."/>
            <person name="LaButti K."/>
            <person name="Pangilinan J."/>
            <person name="Lipzen A."/>
            <person name="Amirebrahimi M."/>
            <person name="Yan J."/>
            <person name="Adam C."/>
            <person name="Keymanesh K."/>
            <person name="Ng V."/>
            <person name="Louie K."/>
            <person name="Northen T."/>
            <person name="Drula E."/>
            <person name="Henrissat B."/>
            <person name="Hsieh H.M."/>
            <person name="Youens-Clark K."/>
            <person name="Lutzoni F."/>
            <person name="Miadlikowska J."/>
            <person name="Eastwood D.C."/>
            <person name="Hamelin R.C."/>
            <person name="Grigoriev I.V."/>
            <person name="U'Ren J.M."/>
        </authorList>
    </citation>
    <scope>NUCLEOTIDE SEQUENCE [LARGE SCALE GENOMIC DNA]</scope>
    <source>
        <strain evidence="1 2">ER1909</strain>
    </source>
</reference>
<sequence length="165" mass="17860">MAKSCLPVVPLAIFGVIEPAMLVWAYIVAHQDLPSFYAAQAPPFPSPSSTTTNPPIPAQGLVLLLQLTNVYLLLAALAVICSFTRHASVSRWYLIAVAFADYGHIWACYQGVGPEVFWDLGSWNDMLWGGVGVSAALNAFRWLTVLGAFGAVRDPRDAALAKKRN</sequence>
<proteinExistence type="predicted"/>
<organism evidence="1 2">
    <name type="scientific">Hypoxylon rubiginosum</name>
    <dbReference type="NCBI Taxonomy" id="110542"/>
    <lineage>
        <taxon>Eukaryota</taxon>
        <taxon>Fungi</taxon>
        <taxon>Dikarya</taxon>
        <taxon>Ascomycota</taxon>
        <taxon>Pezizomycotina</taxon>
        <taxon>Sordariomycetes</taxon>
        <taxon>Xylariomycetidae</taxon>
        <taxon>Xylariales</taxon>
        <taxon>Hypoxylaceae</taxon>
        <taxon>Hypoxylon</taxon>
    </lineage>
</organism>
<dbReference type="EMBL" id="MU394288">
    <property type="protein sequence ID" value="KAI6091163.1"/>
    <property type="molecule type" value="Genomic_DNA"/>
</dbReference>